<reference evidence="8 9" key="1">
    <citation type="submission" date="2012-10" db="EMBL/GenBank/DDBJ databases">
        <authorList>
            <person name="Zafar N."/>
            <person name="Inman J."/>
            <person name="Hall N."/>
            <person name="Lorenzi H."/>
            <person name="Caler E."/>
        </authorList>
    </citation>
    <scope>NUCLEOTIDE SEQUENCE [LARGE SCALE GENOMIC DNA]</scope>
    <source>
        <strain evidence="8 9">IP1</strain>
    </source>
</reference>
<dbReference type="OrthoDB" id="27422at2759"/>
<feature type="binding site" evidence="4">
    <location>
        <position position="1735"/>
    </location>
    <ligand>
        <name>ATP</name>
        <dbReference type="ChEBI" id="CHEBI:30616"/>
    </ligand>
</feature>
<evidence type="ECO:0000313" key="9">
    <source>
        <dbReference type="Proteomes" id="UP000014680"/>
    </source>
</evidence>
<keyword evidence="3 4" id="KW-0067">ATP-binding</keyword>
<dbReference type="InterPro" id="IPR008271">
    <property type="entry name" value="Ser/Thr_kinase_AS"/>
</dbReference>
<dbReference type="EC" id="2.7.11.25" evidence="8"/>
<dbReference type="Proteomes" id="UP000014680">
    <property type="component" value="Unassembled WGS sequence"/>
</dbReference>
<dbReference type="InterPro" id="IPR053215">
    <property type="entry name" value="TKL_Ser/Thr_kinase"/>
</dbReference>
<dbReference type="SUPFAM" id="SSF56112">
    <property type="entry name" value="Protein kinase-like (PK-like)"/>
    <property type="match status" value="1"/>
</dbReference>
<name>A0A0A1TUX7_ENTIV</name>
<dbReference type="InterPro" id="IPR017441">
    <property type="entry name" value="Protein_kinase_ATP_BS"/>
</dbReference>
<dbReference type="SMART" id="SM00261">
    <property type="entry name" value="FU"/>
    <property type="match status" value="7"/>
</dbReference>
<dbReference type="InterPro" id="IPR013783">
    <property type="entry name" value="Ig-like_fold"/>
</dbReference>
<dbReference type="VEuPathDB" id="AmoebaDB:EIN_212950"/>
<dbReference type="InterPro" id="IPR006212">
    <property type="entry name" value="Furin_repeat"/>
</dbReference>
<proteinExistence type="predicted"/>
<keyword evidence="5" id="KW-0472">Membrane</keyword>
<evidence type="ECO:0000256" key="5">
    <source>
        <dbReference type="SAM" id="Phobius"/>
    </source>
</evidence>
<keyword evidence="5" id="KW-0812">Transmembrane</keyword>
<evidence type="ECO:0000256" key="1">
    <source>
        <dbReference type="ARBA" id="ARBA00022527"/>
    </source>
</evidence>
<dbReference type="PANTHER" id="PTHR45756:SF1">
    <property type="entry name" value="PROTEIN KINASE DOMAIN CONTAINING PROTEIN"/>
    <property type="match status" value="1"/>
</dbReference>
<feature type="transmembrane region" description="Helical" evidence="5">
    <location>
        <begin position="1523"/>
        <end position="1553"/>
    </location>
</feature>
<evidence type="ECO:0000313" key="8">
    <source>
        <dbReference type="EMBL" id="ELP84075.1"/>
    </source>
</evidence>
<dbReference type="Gene3D" id="2.60.40.10">
    <property type="entry name" value="Immunoglobulins"/>
    <property type="match status" value="1"/>
</dbReference>
<evidence type="ECO:0000256" key="3">
    <source>
        <dbReference type="ARBA" id="ARBA00022840"/>
    </source>
</evidence>
<dbReference type="SMART" id="SM00220">
    <property type="entry name" value="S_TKc"/>
    <property type="match status" value="1"/>
</dbReference>
<sequence>MKSKTLLLFLLFLFFRLIPCVASLTSLNNSKTDDQSIVKQWWGEWDEFNIEYRNGDLWTYDKTNDYRGWYMDLTITSKDSENFIITNECCGKDRNNRSNNFFTFHNTYTPYYYKNFDFSNVIETDKGRETLNMTFLTTVKGVTHYYFTTGEMLDGSTFNFGGRSVIPAGSALQFDVYAKKMYIHVIEGYYEIIQLGLRITPIPLIIVYGNSTVRPVLYNDFEGVLYFFAFGDELPETGDVISSINNPKRLYSTYKICNIERRARVVIAQSGQNLIEDCTCTYSNFEYLNSYVDCYELSKYRIFNISASQDSLPDQQDWNSFVINEDVSLTLPKTNHLNFYGDQTLPQHSFYFSGAINFQKIIIQKSTAYYDLGTFTLSAVTISSDVDNDAVLFRGIARDSDHIASLGISEEKCGDKTHRFVQQTSNIGCNCTQYSDGSFIQFDCDDATKRPQDNLLNLNLTYSYDGGNQRRYWGSIFSVLSSSSSNPEEELAISGSEIFVTNLCDFNGTHNLRIKGSLMCSELIIGGETHIVVDEGATLSFNKLTIIGEIPDNLNKKALIEVKGTLGITSAISVDFDAVTSNNCFEFATSDYQFDISLNSLKTLTRGIFVYNKLLRICKLDTINTNVDCEIKDNQYGKFEFQQCPCSSSDKNTFNCNVFTNNNQIDFSKNQQLTGATLVVKKDITILNIKSIERLSTSGDITLEIQSASSATIENMVFNDVSPLIVSKCDLEVYDTVGFKYKPSQKLTFSSESTIIADLYEEPTSSLVLSASVKSLSLKALSQSQNKTTPLFSMKSTSDVLTVMLLPTTSNVDRIILKRLSREIEITPSKKSEYLFECSGQALIVYNNPSSPSSCATLGLLYRSCFACGSGCYNNEEALRDYSCPCLQTESQCVIQLDGNQFDPTNDLTYLVTQDTSFVSTTYLRNFKIVSSTNQNVITINGWNMFVRVLGLEGLKITVANGKYDTLSVQGRFGFVIPSNTFTNKLKSASNHTKSTFKSEDYVTFTISSKEYCTDVLIGGSIQCIRCGNTSPNSNGLCNQRGLKDNCNKYDTDGYCSECDEGFYLKGDKFTNILCATCASVDANNCLKCTSRGKCLLCKDGYRLTNNKCEAVVNCAGYVLGACRMCSEGTYLSAGECGENCNTDCSVCSSSTSCQVCDAESKYFIKSDLTTCKTDSNAITVGYNNVLSCINGFVVTNGTCQSCTPNCEMCVRDQCIKCAGGFSLVSGVCQTVSKCLLVSESKCKRCDINYYVTSSGSCGLCSNINCIHCRDNTSNSCELCSDTTSLLNGDCFTISEDVFPHCSFFKNGECQSCDVGYVLIKDECKPCTYPCLSCYGTQTNCLSCDSTHFLQNTSSVTNICYDLSILKETCKVPIGQMGCAVCKDSYYVENNVCKDCTANCIQCHFNTSCEKCDENYFLYQNDCKSYEELTNCELKTNIGCAKCTDGYFVQNQFCTPCHLKTDNCATCGSGSCDSCETDYILTLKHCVYLKDVSQCLEVTSSKCTRCSFWYSVSDTGLYCEKAVVWWVILLIVLFCVLFIALFVILVMFLTLFVMRKTMKNKRPDNVNYFYMRDTAIRFESIGRSFLVVDKKVLQFALTNDNEVAIPVGKVAEEKICLGNTGKEKLKVQFTTKEDDIAKFILEIYPEMAVLKSGEACEFQVKLTPQCTCKINEKLQIVSVDLRKGVNNTDEIVIETETQMSTRLDYDELILDKQIGEGSFGTVYKGMFRNNPVAIKIMKIPDDTDAMEEFEKEVAMLDKFRSDFVVHFYGAVFIPTKTCMVTEFAKYGSLMAMFTKKKKLDYYLRVKLMIDSAKGIQYLHTNGIMHRDIKSDNILVFSVDKGILVNGKLTDFGSSRNINMMRSNMTFTKGIGTPMYMSPEILDQSKYSEKADIFSFSIVMFEIFHWGNPYSKDKFPFPWNIAEFISQNKRLSKPSDMPDWLFDLIAASWDQNPSQRPHINSIVNTLQDNLPDWTKNK</sequence>
<dbReference type="EMBL" id="KB207169">
    <property type="protein sequence ID" value="ELP84075.1"/>
    <property type="molecule type" value="Genomic_DNA"/>
</dbReference>
<dbReference type="PROSITE" id="PS50011">
    <property type="entry name" value="PROTEIN_KINASE_DOM"/>
    <property type="match status" value="1"/>
</dbReference>
<dbReference type="GO" id="GO:0005524">
    <property type="term" value="F:ATP binding"/>
    <property type="evidence" value="ECO:0007669"/>
    <property type="project" value="UniProtKB-UniRule"/>
</dbReference>
<dbReference type="PANTHER" id="PTHR45756">
    <property type="entry name" value="PALMITOYLTRANSFERASE"/>
    <property type="match status" value="1"/>
</dbReference>
<dbReference type="GO" id="GO:0004709">
    <property type="term" value="F:MAP kinase kinase kinase activity"/>
    <property type="evidence" value="ECO:0007669"/>
    <property type="project" value="UniProtKB-EC"/>
</dbReference>
<feature type="signal peptide" evidence="6">
    <location>
        <begin position="1"/>
        <end position="22"/>
    </location>
</feature>
<evidence type="ECO:0000256" key="2">
    <source>
        <dbReference type="ARBA" id="ARBA00022741"/>
    </source>
</evidence>
<feature type="domain" description="Protein kinase" evidence="7">
    <location>
        <begin position="1708"/>
        <end position="1969"/>
    </location>
</feature>
<dbReference type="Gene3D" id="3.30.200.20">
    <property type="entry name" value="Phosphorylase Kinase, domain 1"/>
    <property type="match status" value="1"/>
</dbReference>
<keyword evidence="6" id="KW-0732">Signal</keyword>
<organism evidence="8 9">
    <name type="scientific">Entamoeba invadens IP1</name>
    <dbReference type="NCBI Taxonomy" id="370355"/>
    <lineage>
        <taxon>Eukaryota</taxon>
        <taxon>Amoebozoa</taxon>
        <taxon>Evosea</taxon>
        <taxon>Archamoebae</taxon>
        <taxon>Mastigamoebida</taxon>
        <taxon>Entamoebidae</taxon>
        <taxon>Entamoeba</taxon>
    </lineage>
</organism>
<dbReference type="KEGG" id="eiv:EIN_212950"/>
<accession>A0A0A1TUX7</accession>
<gene>
    <name evidence="8" type="ORF">EIN_212950</name>
</gene>
<protein>
    <submittedName>
        <fullName evidence="8">Protein serine/threonine kinase, putative</fullName>
        <ecNumber evidence="8">2.7.11.25</ecNumber>
    </submittedName>
</protein>
<keyword evidence="5" id="KW-1133">Transmembrane helix</keyword>
<keyword evidence="8" id="KW-0808">Transferase</keyword>
<dbReference type="CDD" id="cd13999">
    <property type="entry name" value="STKc_MAP3K-like"/>
    <property type="match status" value="1"/>
</dbReference>
<evidence type="ECO:0000256" key="4">
    <source>
        <dbReference type="PROSITE-ProRule" id="PRU10141"/>
    </source>
</evidence>
<keyword evidence="2 4" id="KW-0547">Nucleotide-binding</keyword>
<dbReference type="InterPro" id="IPR000742">
    <property type="entry name" value="EGF"/>
</dbReference>
<dbReference type="SMART" id="SM00181">
    <property type="entry name" value="EGF"/>
    <property type="match status" value="5"/>
</dbReference>
<dbReference type="PROSITE" id="PS00107">
    <property type="entry name" value="PROTEIN_KINASE_ATP"/>
    <property type="match status" value="1"/>
</dbReference>
<feature type="chain" id="PRO_5001979977" evidence="6">
    <location>
        <begin position="23"/>
        <end position="1976"/>
    </location>
</feature>
<evidence type="ECO:0000259" key="7">
    <source>
        <dbReference type="PROSITE" id="PS50011"/>
    </source>
</evidence>
<dbReference type="SUPFAM" id="SSF57184">
    <property type="entry name" value="Growth factor receptor domain"/>
    <property type="match status" value="2"/>
</dbReference>
<dbReference type="Pfam" id="PF07714">
    <property type="entry name" value="PK_Tyr_Ser-Thr"/>
    <property type="match status" value="1"/>
</dbReference>
<dbReference type="RefSeq" id="XP_004183421.1">
    <property type="nucleotide sequence ID" value="XM_004183373.1"/>
</dbReference>
<dbReference type="GeneID" id="14883047"/>
<evidence type="ECO:0000256" key="6">
    <source>
        <dbReference type="SAM" id="SignalP"/>
    </source>
</evidence>
<dbReference type="InterPro" id="IPR011009">
    <property type="entry name" value="Kinase-like_dom_sf"/>
</dbReference>
<dbReference type="InterPro" id="IPR009030">
    <property type="entry name" value="Growth_fac_rcpt_cys_sf"/>
</dbReference>
<dbReference type="Gene3D" id="1.10.510.10">
    <property type="entry name" value="Transferase(Phosphotransferase) domain 1"/>
    <property type="match status" value="1"/>
</dbReference>
<dbReference type="InterPro" id="IPR001245">
    <property type="entry name" value="Ser-Thr/Tyr_kinase_cat_dom"/>
</dbReference>
<keyword evidence="9" id="KW-1185">Reference proteome</keyword>
<dbReference type="PROSITE" id="PS00108">
    <property type="entry name" value="PROTEIN_KINASE_ST"/>
    <property type="match status" value="1"/>
</dbReference>
<keyword evidence="1" id="KW-0723">Serine/threonine-protein kinase</keyword>
<dbReference type="InterPro" id="IPR000719">
    <property type="entry name" value="Prot_kinase_dom"/>
</dbReference>
<keyword evidence="8" id="KW-0418">Kinase</keyword>